<keyword evidence="1" id="KW-0732">Signal</keyword>
<dbReference type="SUPFAM" id="SSF82171">
    <property type="entry name" value="DPP6 N-terminal domain-like"/>
    <property type="match status" value="1"/>
</dbReference>
<dbReference type="KEGG" id="gsn:YC6258_00880"/>
<dbReference type="AlphaFoldDB" id="A0A0C5V032"/>
<evidence type="ECO:0000313" key="3">
    <source>
        <dbReference type="Proteomes" id="UP000032266"/>
    </source>
</evidence>
<feature type="signal peptide" evidence="1">
    <location>
        <begin position="1"/>
        <end position="23"/>
    </location>
</feature>
<keyword evidence="3" id="KW-1185">Reference proteome</keyword>
<organism evidence="2 3">
    <name type="scientific">Gynuella sunshinyii YC6258</name>
    <dbReference type="NCBI Taxonomy" id="1445510"/>
    <lineage>
        <taxon>Bacteria</taxon>
        <taxon>Pseudomonadati</taxon>
        <taxon>Pseudomonadota</taxon>
        <taxon>Gammaproteobacteria</taxon>
        <taxon>Oceanospirillales</taxon>
        <taxon>Saccharospirillaceae</taxon>
        <taxon>Gynuella</taxon>
    </lineage>
</organism>
<reference evidence="2 3" key="1">
    <citation type="submission" date="2014-01" db="EMBL/GenBank/DDBJ databases">
        <title>Full genme sequencing of cellulolytic bacterium Gynuella sunshinyii YC6258T gen. nov., sp. nov.</title>
        <authorList>
            <person name="Khan H."/>
            <person name="Chung E.J."/>
            <person name="Chung Y.R."/>
        </authorList>
    </citation>
    <scope>NUCLEOTIDE SEQUENCE [LARGE SCALE GENOMIC DNA]</scope>
    <source>
        <strain evidence="2 3">YC6258</strain>
    </source>
</reference>
<gene>
    <name evidence="2" type="ORF">YC6258_00880</name>
</gene>
<dbReference type="HOGENOM" id="CLU_013076_0_0_6"/>
<dbReference type="RefSeq" id="WP_144407553.1">
    <property type="nucleotide sequence ID" value="NZ_CP007142.1"/>
</dbReference>
<evidence type="ECO:0000313" key="2">
    <source>
        <dbReference type="EMBL" id="AJQ92930.1"/>
    </source>
</evidence>
<evidence type="ECO:0000256" key="1">
    <source>
        <dbReference type="SAM" id="SignalP"/>
    </source>
</evidence>
<sequence length="948" mass="107882">MRFWNPGSLMVAAICLCSAWVGATEQHAPMTRWQKIDLPDYRIVFEPELRSEAERIASYLEFYVPKMEQSMPVSLRPKRIPILLSSSSHESNGYVAVSPFRSVFFNQPAAFAAEDWLKTLSIHEVRHTIQALQPLDTNSGRILTTWFGESGSAFLNVLFYPAWFLEGDAVLEETLLSNGGRGRVASFDLWRRTHELSQPRYDYFRAFLGTGYDSYPFANHYELGYFLTTYLRNTYGDRILDDILESTGEFGLTITFDGNTRKLTKDSLPETYEHAMNELHQRWKAQQQAMTLTDIDPLWAPGRKAWRSYYPFASSGDTTWAIRHGVMDGTWLVGIENGREVRIRQIRNTVASSLRGTAKQRSISKGDDQVCWINYHADARFNLQSWGDIDCYSLQQDRLQHLTQRQKYTSVAVSPTDRYYAAAEFTETRDASIRILDASGVVVQHFALPKHAFAFDLAWSADEQQLVFVQLDDEGFSIRQLQLASGQQRILMAANHDQVPRSPVFTDQGVVYSSDYSGTDQLWLLPDTGQPQLIVQRPYGAYFPNWNATLKSIVFADYQSHGQDIVTVPLANLSGIEKDQVLPVRTDYFAPLQAQRSDNPLLADITPPEPQDHDVSAYSRWGNLVNINNWSLLFSGQSASATVNSNNLLNTVGMSASAVQDFKHHETSGSFSLAYRRWYPVITASVASDFHVQTDKQDVERQWRQNTRNVGAYVPWSWQQDYQQLQAVAGVNLSFSDIDGIPVRDDIDNQPSGELVLWKSYVGFSQQREGAQRDFESRHGWVAELGFNQSVDEWSDFDKQQYWGSVKLYFPGFWLTHSIVAEAEYEEQQGDDDFLLPNQFEPARGFLDTLTKDQGGRVGLEYVAPVGSLSWRLGRVLYLKSWQLSMSADYETAEYQDEFEDRWSTGVKVALPSHLFSNLSLQVNPYVSTYLVDGYKMQTIVGVGVSNE</sequence>
<name>A0A0C5V032_9GAMM</name>
<dbReference type="OrthoDB" id="9799878at2"/>
<feature type="chain" id="PRO_5002183291" evidence="1">
    <location>
        <begin position="24"/>
        <end position="948"/>
    </location>
</feature>
<proteinExistence type="predicted"/>
<dbReference type="InterPro" id="IPR011042">
    <property type="entry name" value="6-blade_b-propeller_TolB-like"/>
</dbReference>
<dbReference type="Proteomes" id="UP000032266">
    <property type="component" value="Chromosome"/>
</dbReference>
<accession>A0A0C5V032</accession>
<dbReference type="EMBL" id="CP007142">
    <property type="protein sequence ID" value="AJQ92930.1"/>
    <property type="molecule type" value="Genomic_DNA"/>
</dbReference>
<dbReference type="Gene3D" id="2.120.10.30">
    <property type="entry name" value="TolB, C-terminal domain"/>
    <property type="match status" value="1"/>
</dbReference>
<protein>
    <submittedName>
        <fullName evidence="2">Periplasmic component of the Tol biopolymer transport system</fullName>
    </submittedName>
</protein>
<dbReference type="STRING" id="1445510.YC6258_00880"/>